<dbReference type="Gene3D" id="3.40.1190.20">
    <property type="match status" value="1"/>
</dbReference>
<dbReference type="InterPro" id="IPR011611">
    <property type="entry name" value="PfkB_dom"/>
</dbReference>
<dbReference type="EMBL" id="DXBC01000025">
    <property type="protein sequence ID" value="HIZ78444.1"/>
    <property type="molecule type" value="Genomic_DNA"/>
</dbReference>
<reference evidence="18" key="2">
    <citation type="submission" date="2021-04" db="EMBL/GenBank/DDBJ databases">
        <authorList>
            <person name="Gilroy R."/>
        </authorList>
    </citation>
    <scope>NUCLEOTIDE SEQUENCE</scope>
    <source>
        <strain evidence="18">ChiBcec1-1093</strain>
    </source>
</reference>
<feature type="binding site" evidence="15">
    <location>
        <position position="600"/>
    </location>
    <ligand>
        <name>K(+)</name>
        <dbReference type="ChEBI" id="CHEBI:29103"/>
    </ligand>
</feature>
<evidence type="ECO:0000256" key="15">
    <source>
        <dbReference type="HAMAP-Rule" id="MF_01987"/>
    </source>
</evidence>
<dbReference type="GO" id="GO:0003677">
    <property type="term" value="F:DNA binding"/>
    <property type="evidence" value="ECO:0007669"/>
    <property type="project" value="UniProtKB-KW"/>
</dbReference>
<evidence type="ECO:0000256" key="4">
    <source>
        <dbReference type="ARBA" id="ARBA00022679"/>
    </source>
</evidence>
<dbReference type="InterPro" id="IPR010982">
    <property type="entry name" value="Lambda_DNA-bd_dom_sf"/>
</dbReference>
<feature type="binding site" evidence="15">
    <location>
        <begin position="358"/>
        <end position="362"/>
    </location>
    <ligand>
        <name>substrate</name>
    </ligand>
</feature>
<dbReference type="GO" id="GO:0005737">
    <property type="term" value="C:cytoplasm"/>
    <property type="evidence" value="ECO:0007669"/>
    <property type="project" value="UniProtKB-SubCell"/>
</dbReference>
<dbReference type="GO" id="GO:0006355">
    <property type="term" value="P:regulation of DNA-templated transcription"/>
    <property type="evidence" value="ECO:0007669"/>
    <property type="project" value="InterPro"/>
</dbReference>
<evidence type="ECO:0000313" key="18">
    <source>
        <dbReference type="EMBL" id="HIZ78444.1"/>
    </source>
</evidence>
<evidence type="ECO:0000313" key="19">
    <source>
        <dbReference type="Proteomes" id="UP000824101"/>
    </source>
</evidence>
<dbReference type="PROSITE" id="PS50932">
    <property type="entry name" value="HTH_LACI_2"/>
    <property type="match status" value="1"/>
</dbReference>
<dbReference type="Pfam" id="PF00356">
    <property type="entry name" value="LacI"/>
    <property type="match status" value="1"/>
</dbReference>
<keyword evidence="4 15" id="KW-0808">Transferase</keyword>
<keyword evidence="7 15" id="KW-0418">Kinase</keyword>
<dbReference type="InterPro" id="IPR028082">
    <property type="entry name" value="Peripla_BP_I"/>
</dbReference>
<dbReference type="GO" id="GO:0046872">
    <property type="term" value="F:metal ion binding"/>
    <property type="evidence" value="ECO:0007669"/>
    <property type="project" value="UniProtKB-KW"/>
</dbReference>
<keyword evidence="12 18" id="KW-0238">DNA-binding</keyword>
<dbReference type="PROSITE" id="PS50937">
    <property type="entry name" value="HTH_MERR_2"/>
    <property type="match status" value="1"/>
</dbReference>
<feature type="binding site" evidence="15">
    <location>
        <position position="459"/>
    </location>
    <ligand>
        <name>substrate</name>
    </ligand>
</feature>
<dbReference type="InterPro" id="IPR046335">
    <property type="entry name" value="LacI/GalR-like_sensor"/>
</dbReference>
<keyword evidence="6 15" id="KW-0547">Nucleotide-binding</keyword>
<dbReference type="GO" id="GO:0005524">
    <property type="term" value="F:ATP binding"/>
    <property type="evidence" value="ECO:0007669"/>
    <property type="project" value="UniProtKB-UniRule"/>
</dbReference>
<keyword evidence="8 15" id="KW-0067">ATP-binding</keyword>
<comment type="caution">
    <text evidence="18">The sequence shown here is derived from an EMBL/GenBank/DDBJ whole genome shotgun (WGS) entry which is preliminary data.</text>
</comment>
<dbReference type="CDD" id="cd01392">
    <property type="entry name" value="HTH_LacI"/>
    <property type="match status" value="1"/>
</dbReference>
<keyword evidence="9 15" id="KW-0460">Magnesium</keyword>
<name>A0A9D2K638_9FIRM</name>
<dbReference type="PANTHER" id="PTHR10584:SF166">
    <property type="entry name" value="RIBOKINASE"/>
    <property type="match status" value="1"/>
</dbReference>
<reference evidence="18" key="1">
    <citation type="journal article" date="2021" name="PeerJ">
        <title>Extensive microbial diversity within the chicken gut microbiome revealed by metagenomics and culture.</title>
        <authorList>
            <person name="Gilroy R."/>
            <person name="Ravi A."/>
            <person name="Getino M."/>
            <person name="Pursley I."/>
            <person name="Horton D.L."/>
            <person name="Alikhan N.F."/>
            <person name="Baker D."/>
            <person name="Gharbi K."/>
            <person name="Hall N."/>
            <person name="Watson M."/>
            <person name="Adriaenssens E.M."/>
            <person name="Foster-Nyarko E."/>
            <person name="Jarju S."/>
            <person name="Secka A."/>
            <person name="Antonio M."/>
            <person name="Oren A."/>
            <person name="Chaudhuri R.R."/>
            <person name="La Ragione R."/>
            <person name="Hildebrand F."/>
            <person name="Pallen M.J."/>
        </authorList>
    </citation>
    <scope>NUCLEOTIDE SEQUENCE</scope>
    <source>
        <strain evidence="18">ChiBcec1-1093</strain>
    </source>
</reference>
<dbReference type="PROSITE" id="PS00583">
    <property type="entry name" value="PFKB_KINASES_1"/>
    <property type="match status" value="1"/>
</dbReference>
<comment type="subunit">
    <text evidence="15">Homodimer.</text>
</comment>
<keyword evidence="13" id="KW-0804">Transcription</keyword>
<keyword evidence="15" id="KW-0963">Cytoplasm</keyword>
<dbReference type="InterPro" id="IPR011877">
    <property type="entry name" value="Ribokinase"/>
</dbReference>
<feature type="binding site" evidence="15">
    <location>
        <position position="561"/>
    </location>
    <ligand>
        <name>K(+)</name>
        <dbReference type="ChEBI" id="CHEBI:29103"/>
    </ligand>
</feature>
<dbReference type="Gene3D" id="1.10.260.40">
    <property type="entry name" value="lambda repressor-like DNA-binding domains"/>
    <property type="match status" value="1"/>
</dbReference>
<accession>A0A9D2K638</accession>
<comment type="subcellular location">
    <subcellularLocation>
        <location evidence="15">Cytoplasm</location>
    </subcellularLocation>
</comment>
<dbReference type="GO" id="GO:0004747">
    <property type="term" value="F:ribokinase activity"/>
    <property type="evidence" value="ECO:0007669"/>
    <property type="project" value="UniProtKB-UniRule"/>
</dbReference>
<sequence>MTIKELARLAGVSASTVSKVMNQKDEGISAETRERILSLAREYGYSPYSSISTIPSKTPLIGVVMRSQSQEIAEGIMEQAQASGHRVIYSVSGNSLKTESQTLSILCRAKVDGILWEPVSSASLSLKTIPDKAGIPYLLFQCPWAADSECIQYDALAAFAVKNLLDRYHTSIACLLSDMEEDRLFLEGYKKSLFDHGILPKDSLVFSEISPLLLQKISSRLVSGVVCSNYTTALELYGKLTSLHYSIPRELSIIAMKDGQFQELPFPSISCCPVPERAFGQYLTDKLLHLEDPEWSRKAFRPKISLNGLSTVAFPPHMQEERVLVVGSINIDHYLNVDQLPYSGRTVMTTDSLVFPGGKGINQAVGVSRLGHMVTLIGCVGTDTDAEIIDSAMEKHSLDTSGIKRVSGEQTGKAYIFVQKNGESIISILSGANHCLTPGDITKNHCLFEHAGYCLIQTELPDDTVLAACLAARTYGVKTILKPSARHSIRPDILKNVDILVPNLDEINEICPQESKLENQAEYFLNMGISTVIVTLGKNGCYMRTASEEMYLPAENFLSIDNTGAGDAFISALASYLLYGYEMKDAIRIANLAAGFSVTRRGVAPALIDKNTLEAYVRQKYPELLKSRGEEEVIL</sequence>
<evidence type="ECO:0000256" key="9">
    <source>
        <dbReference type="ARBA" id="ARBA00022842"/>
    </source>
</evidence>
<evidence type="ECO:0000256" key="13">
    <source>
        <dbReference type="ARBA" id="ARBA00023163"/>
    </source>
</evidence>
<comment type="similarity">
    <text evidence="15">Belongs to the carbohydrate kinase PfkB family. Ribokinase subfamily.</text>
</comment>
<dbReference type="InterPro" id="IPR002139">
    <property type="entry name" value="Ribo/fructo_kinase"/>
</dbReference>
<evidence type="ECO:0000256" key="6">
    <source>
        <dbReference type="ARBA" id="ARBA00022741"/>
    </source>
</evidence>
<feature type="binding site" evidence="15">
    <location>
        <position position="567"/>
    </location>
    <ligand>
        <name>substrate</name>
    </ligand>
</feature>
<dbReference type="EC" id="2.7.1.15" evidence="2 15"/>
<keyword evidence="10 15" id="KW-0630">Potassium</keyword>
<organism evidence="18 19">
    <name type="scientific">Candidatus Lachnoclostridium stercorigallinarum</name>
    <dbReference type="NCBI Taxonomy" id="2838634"/>
    <lineage>
        <taxon>Bacteria</taxon>
        <taxon>Bacillati</taxon>
        <taxon>Bacillota</taxon>
        <taxon>Clostridia</taxon>
        <taxon>Lachnospirales</taxon>
        <taxon>Lachnospiraceae</taxon>
    </lineage>
</organism>
<dbReference type="InterPro" id="IPR000551">
    <property type="entry name" value="MerR-type_HTH_dom"/>
</dbReference>
<dbReference type="PRINTS" id="PR00990">
    <property type="entry name" value="RIBOKINASE"/>
</dbReference>
<comment type="similarity">
    <text evidence="1">Belongs to the carbohydrate kinase pfkB family.</text>
</comment>
<feature type="binding site" evidence="15">
    <location>
        <begin position="566"/>
        <end position="567"/>
    </location>
    <ligand>
        <name>ATP</name>
        <dbReference type="ChEBI" id="CHEBI:30616"/>
    </ligand>
</feature>
<evidence type="ECO:0000256" key="5">
    <source>
        <dbReference type="ARBA" id="ARBA00022723"/>
    </source>
</evidence>
<dbReference type="PROSITE" id="PS00356">
    <property type="entry name" value="HTH_LACI_1"/>
    <property type="match status" value="1"/>
</dbReference>
<dbReference type="CDD" id="cd01174">
    <property type="entry name" value="ribokinase"/>
    <property type="match status" value="1"/>
</dbReference>
<dbReference type="InterPro" id="IPR002173">
    <property type="entry name" value="Carboh/pur_kinase_PfkB_CS"/>
</dbReference>
<dbReference type="Proteomes" id="UP000824101">
    <property type="component" value="Unassembled WGS sequence"/>
</dbReference>
<evidence type="ECO:0000256" key="10">
    <source>
        <dbReference type="ARBA" id="ARBA00022958"/>
    </source>
</evidence>
<evidence type="ECO:0000256" key="12">
    <source>
        <dbReference type="ARBA" id="ARBA00023125"/>
    </source>
</evidence>
<dbReference type="SMART" id="SM00354">
    <property type="entry name" value="HTH_LACI"/>
    <property type="match status" value="1"/>
</dbReference>
<feature type="binding site" evidence="15">
    <location>
        <position position="591"/>
    </location>
    <ligand>
        <name>ATP</name>
        <dbReference type="ChEBI" id="CHEBI:30616"/>
    </ligand>
</feature>
<dbReference type="SUPFAM" id="SSF47413">
    <property type="entry name" value="lambda repressor-like DNA-binding domains"/>
    <property type="match status" value="1"/>
</dbReference>
<dbReference type="PANTHER" id="PTHR10584">
    <property type="entry name" value="SUGAR KINASE"/>
    <property type="match status" value="1"/>
</dbReference>
<feature type="binding site" evidence="15">
    <location>
        <begin position="535"/>
        <end position="540"/>
    </location>
    <ligand>
        <name>ATP</name>
        <dbReference type="ChEBI" id="CHEBI:30616"/>
    </ligand>
</feature>
<feature type="active site" description="Proton acceptor" evidence="15">
    <location>
        <position position="567"/>
    </location>
</feature>
<feature type="binding site" evidence="15">
    <location>
        <position position="597"/>
    </location>
    <ligand>
        <name>K(+)</name>
        <dbReference type="ChEBI" id="CHEBI:29103"/>
    </ligand>
</feature>
<keyword evidence="11" id="KW-0805">Transcription regulation</keyword>
<gene>
    <name evidence="15" type="primary">rbsK</name>
    <name evidence="18" type="ORF">IAA17_01440</name>
</gene>
<protein>
    <recommendedName>
        <fullName evidence="3 15">Ribokinase</fullName>
        <shortName evidence="15">RK</shortName>
        <ecNumber evidence="2 15">2.7.1.15</ecNumber>
    </recommendedName>
</protein>
<dbReference type="Pfam" id="PF13377">
    <property type="entry name" value="Peripla_BP_3"/>
    <property type="match status" value="1"/>
</dbReference>
<dbReference type="SUPFAM" id="SSF53822">
    <property type="entry name" value="Periplasmic binding protein-like I"/>
    <property type="match status" value="1"/>
</dbReference>
<comment type="cofactor">
    <cofactor evidence="15">
        <name>Mg(2+)</name>
        <dbReference type="ChEBI" id="CHEBI:18420"/>
    </cofactor>
    <text evidence="15">Requires a divalent cation, most likely magnesium in vivo, as an electrophilic catalyst to aid phosphoryl group transfer. It is the chelate of the metal and the nucleotide that is the actual substrate.</text>
</comment>
<keyword evidence="14 15" id="KW-0119">Carbohydrate metabolism</keyword>
<feature type="binding site" evidence="15">
    <location>
        <position position="563"/>
    </location>
    <ligand>
        <name>K(+)</name>
        <dbReference type="ChEBI" id="CHEBI:29103"/>
    </ligand>
</feature>
<evidence type="ECO:0000259" key="17">
    <source>
        <dbReference type="PROSITE" id="PS50937"/>
    </source>
</evidence>
<comment type="activity regulation">
    <text evidence="15">Activated by a monovalent cation that binds near, but not in, the active site. The most likely occupant of the site in vivo is potassium. Ion binding induces a conformational change that may alter substrate affinity.</text>
</comment>
<feature type="domain" description="HTH lacI-type" evidence="16">
    <location>
        <begin position="1"/>
        <end position="47"/>
    </location>
</feature>
<evidence type="ECO:0000256" key="2">
    <source>
        <dbReference type="ARBA" id="ARBA00012035"/>
    </source>
</evidence>
<evidence type="ECO:0000256" key="1">
    <source>
        <dbReference type="ARBA" id="ARBA00005380"/>
    </source>
</evidence>
<feature type="binding site" evidence="15">
    <location>
        <position position="503"/>
    </location>
    <ligand>
        <name>ATP</name>
        <dbReference type="ChEBI" id="CHEBI:30616"/>
    </ligand>
</feature>
<dbReference type="SUPFAM" id="SSF53613">
    <property type="entry name" value="Ribokinase-like"/>
    <property type="match status" value="1"/>
</dbReference>
<evidence type="ECO:0000256" key="8">
    <source>
        <dbReference type="ARBA" id="ARBA00022840"/>
    </source>
</evidence>
<evidence type="ECO:0000256" key="3">
    <source>
        <dbReference type="ARBA" id="ARBA00016943"/>
    </source>
</evidence>
<evidence type="ECO:0000256" key="7">
    <source>
        <dbReference type="ARBA" id="ARBA00022777"/>
    </source>
</evidence>
<feature type="binding site" evidence="15">
    <location>
        <position position="602"/>
    </location>
    <ligand>
        <name>K(+)</name>
        <dbReference type="ChEBI" id="CHEBI:29103"/>
    </ligand>
</feature>
<dbReference type="Gene3D" id="3.40.50.2300">
    <property type="match status" value="2"/>
</dbReference>
<evidence type="ECO:0000259" key="16">
    <source>
        <dbReference type="PROSITE" id="PS50932"/>
    </source>
</evidence>
<comment type="pathway">
    <text evidence="15">Carbohydrate metabolism; D-ribose degradation; D-ribose 5-phosphate from beta-D-ribopyranose: step 2/2.</text>
</comment>
<proteinExistence type="inferred from homology"/>
<keyword evidence="5 15" id="KW-0479">Metal-binding</keyword>
<dbReference type="InterPro" id="IPR029056">
    <property type="entry name" value="Ribokinase-like"/>
</dbReference>
<feature type="binding site" evidence="15">
    <location>
        <begin position="330"/>
        <end position="332"/>
    </location>
    <ligand>
        <name>substrate</name>
    </ligand>
</feature>
<dbReference type="Pfam" id="PF00294">
    <property type="entry name" value="PfkB"/>
    <property type="match status" value="1"/>
</dbReference>
<comment type="function">
    <text evidence="15">Catalyzes the phosphorylation of ribose at O-5 in a reaction requiring ATP and magnesium. The resulting D-ribose-5-phosphate can then be used either for sythesis of nucleotides, histidine, and tryptophan, or as a component of the pentose phosphate pathway.</text>
</comment>
<evidence type="ECO:0000256" key="11">
    <source>
        <dbReference type="ARBA" id="ARBA00023015"/>
    </source>
</evidence>
<evidence type="ECO:0000256" key="14">
    <source>
        <dbReference type="ARBA" id="ARBA00023277"/>
    </source>
</evidence>
<dbReference type="GO" id="GO:0019303">
    <property type="term" value="P:D-ribose catabolic process"/>
    <property type="evidence" value="ECO:0007669"/>
    <property type="project" value="UniProtKB-UniRule"/>
</dbReference>
<dbReference type="InterPro" id="IPR000843">
    <property type="entry name" value="HTH_LacI"/>
</dbReference>
<comment type="catalytic activity">
    <reaction evidence="15">
        <text>D-ribose + ATP = D-ribose 5-phosphate + ADP + H(+)</text>
        <dbReference type="Rhea" id="RHEA:13697"/>
        <dbReference type="ChEBI" id="CHEBI:15378"/>
        <dbReference type="ChEBI" id="CHEBI:30616"/>
        <dbReference type="ChEBI" id="CHEBI:47013"/>
        <dbReference type="ChEBI" id="CHEBI:78346"/>
        <dbReference type="ChEBI" id="CHEBI:456216"/>
        <dbReference type="EC" id="2.7.1.15"/>
    </reaction>
</comment>
<dbReference type="HAMAP" id="MF_01987">
    <property type="entry name" value="Ribokinase"/>
    <property type="match status" value="1"/>
</dbReference>
<comment type="caution">
    <text evidence="15">Lacks conserved residue(s) required for the propagation of feature annotation.</text>
</comment>
<dbReference type="AlphaFoldDB" id="A0A9D2K638"/>
<feature type="domain" description="HTH merR-type" evidence="17">
    <location>
        <begin position="1"/>
        <end position="17"/>
    </location>
</feature>